<feature type="transmembrane region" description="Helical" evidence="1">
    <location>
        <begin position="6"/>
        <end position="30"/>
    </location>
</feature>
<evidence type="ECO:0000313" key="3">
    <source>
        <dbReference type="Proteomes" id="UP000034160"/>
    </source>
</evidence>
<evidence type="ECO:0000256" key="1">
    <source>
        <dbReference type="SAM" id="Phobius"/>
    </source>
</evidence>
<dbReference type="AlphaFoldDB" id="A0A0G1B2K6"/>
<organism evidence="2 3">
    <name type="scientific">Candidatus Amesbacteria bacterium GW2011_GWA2_42_12</name>
    <dbReference type="NCBI Taxonomy" id="1618356"/>
    <lineage>
        <taxon>Bacteria</taxon>
        <taxon>Candidatus Amesiibacteriota</taxon>
    </lineage>
</organism>
<keyword evidence="1" id="KW-1133">Transmembrane helix</keyword>
<protein>
    <submittedName>
        <fullName evidence="2">Uncharacterized protein</fullName>
    </submittedName>
</protein>
<name>A0A0G1B2K6_9BACT</name>
<dbReference type="STRING" id="1618356.UU93_C0014G0005"/>
<keyword evidence="1" id="KW-0472">Membrane</keyword>
<comment type="caution">
    <text evidence="2">The sequence shown here is derived from an EMBL/GenBank/DDBJ whole genome shotgun (WGS) entry which is preliminary data.</text>
</comment>
<sequence length="89" mass="9890">MDPLVLVLTIVSSVLAVFLIVLGVQAFLVLREVQKTLRHINQVVEVAEHTAVRALMPLQSMGDFVTGVKSGLRVFETFVHYLKRAGDEE</sequence>
<gene>
    <name evidence="2" type="ORF">UU93_C0014G0005</name>
</gene>
<keyword evidence="1" id="KW-0812">Transmembrane</keyword>
<dbReference type="Proteomes" id="UP000034160">
    <property type="component" value="Unassembled WGS sequence"/>
</dbReference>
<accession>A0A0G1B2K6</accession>
<proteinExistence type="predicted"/>
<dbReference type="EMBL" id="LCCN01000014">
    <property type="protein sequence ID" value="KKS31743.1"/>
    <property type="molecule type" value="Genomic_DNA"/>
</dbReference>
<evidence type="ECO:0000313" key="2">
    <source>
        <dbReference type="EMBL" id="KKS31743.1"/>
    </source>
</evidence>
<reference evidence="2 3" key="1">
    <citation type="journal article" date="2015" name="Nature">
        <title>rRNA introns, odd ribosomes, and small enigmatic genomes across a large radiation of phyla.</title>
        <authorList>
            <person name="Brown C.T."/>
            <person name="Hug L.A."/>
            <person name="Thomas B.C."/>
            <person name="Sharon I."/>
            <person name="Castelle C.J."/>
            <person name="Singh A."/>
            <person name="Wilkins M.J."/>
            <person name="Williams K.H."/>
            <person name="Banfield J.F."/>
        </authorList>
    </citation>
    <scope>NUCLEOTIDE SEQUENCE [LARGE SCALE GENOMIC DNA]</scope>
</reference>